<dbReference type="InterPro" id="IPR000719">
    <property type="entry name" value="Prot_kinase_dom"/>
</dbReference>
<dbReference type="GO" id="GO:0005524">
    <property type="term" value="F:ATP binding"/>
    <property type="evidence" value="ECO:0007669"/>
    <property type="project" value="UniProtKB-UniRule"/>
</dbReference>
<evidence type="ECO:0000259" key="12">
    <source>
        <dbReference type="PROSITE" id="PS50032"/>
    </source>
</evidence>
<dbReference type="Gene3D" id="1.10.510.10">
    <property type="entry name" value="Transferase(Phosphotransferase) domain 1"/>
    <property type="match status" value="1"/>
</dbReference>
<reference evidence="13 14" key="1">
    <citation type="submission" date="2023-03" db="EMBL/GenBank/DDBJ databases">
        <title>Genome sequence of Lichtheimia ornata CBS 291.66.</title>
        <authorList>
            <person name="Mohabir J.T."/>
            <person name="Shea T.P."/>
            <person name="Kurbessoian T."/>
            <person name="Berby B."/>
            <person name="Fontaine J."/>
            <person name="Livny J."/>
            <person name="Gnirke A."/>
            <person name="Stajich J.E."/>
            <person name="Cuomo C.A."/>
        </authorList>
    </citation>
    <scope>NUCLEOTIDE SEQUENCE [LARGE SCALE GENOMIC DNA]</scope>
    <source>
        <strain evidence="13">CBS 291.66</strain>
    </source>
</reference>
<evidence type="ECO:0000259" key="11">
    <source>
        <dbReference type="PROSITE" id="PS50011"/>
    </source>
</evidence>
<feature type="region of interest" description="Disordered" evidence="10">
    <location>
        <begin position="838"/>
        <end position="915"/>
    </location>
</feature>
<evidence type="ECO:0000313" key="14">
    <source>
        <dbReference type="Proteomes" id="UP001234581"/>
    </source>
</evidence>
<dbReference type="InterPro" id="IPR028375">
    <property type="entry name" value="KA1/Ssp2_C"/>
</dbReference>
<dbReference type="SMART" id="SM00220">
    <property type="entry name" value="S_TKc"/>
    <property type="match status" value="1"/>
</dbReference>
<dbReference type="Pfam" id="PF02149">
    <property type="entry name" value="KA1"/>
    <property type="match status" value="1"/>
</dbReference>
<dbReference type="InterPro" id="IPR001772">
    <property type="entry name" value="KA1_dom"/>
</dbReference>
<keyword evidence="4 9" id="KW-0547">Nucleotide-binding</keyword>
<dbReference type="GeneID" id="83217998"/>
<evidence type="ECO:0000256" key="9">
    <source>
        <dbReference type="PROSITE-ProRule" id="PRU10141"/>
    </source>
</evidence>
<feature type="compositionally biased region" description="Polar residues" evidence="10">
    <location>
        <begin position="555"/>
        <end position="565"/>
    </location>
</feature>
<feature type="compositionally biased region" description="Low complexity" evidence="10">
    <location>
        <begin position="528"/>
        <end position="545"/>
    </location>
</feature>
<feature type="binding site" evidence="9">
    <location>
        <position position="136"/>
    </location>
    <ligand>
        <name>ATP</name>
        <dbReference type="ChEBI" id="CHEBI:30616"/>
    </ligand>
</feature>
<accession>A0AAD7XUY7</accession>
<comment type="catalytic activity">
    <reaction evidence="8">
        <text>L-seryl-[protein] + ATP = O-phospho-L-seryl-[protein] + ADP + H(+)</text>
        <dbReference type="Rhea" id="RHEA:17989"/>
        <dbReference type="Rhea" id="RHEA-COMP:9863"/>
        <dbReference type="Rhea" id="RHEA-COMP:11604"/>
        <dbReference type="ChEBI" id="CHEBI:15378"/>
        <dbReference type="ChEBI" id="CHEBI:29999"/>
        <dbReference type="ChEBI" id="CHEBI:30616"/>
        <dbReference type="ChEBI" id="CHEBI:83421"/>
        <dbReference type="ChEBI" id="CHEBI:456216"/>
        <dbReference type="EC" id="2.7.11.1"/>
    </reaction>
</comment>
<dbReference type="PROSITE" id="PS50032">
    <property type="entry name" value="KA1"/>
    <property type="match status" value="1"/>
</dbReference>
<dbReference type="AlphaFoldDB" id="A0AAD7XUY7"/>
<evidence type="ECO:0000256" key="2">
    <source>
        <dbReference type="ARBA" id="ARBA00022527"/>
    </source>
</evidence>
<feature type="compositionally biased region" description="Polar residues" evidence="10">
    <location>
        <begin position="848"/>
        <end position="872"/>
    </location>
</feature>
<keyword evidence="14" id="KW-1185">Reference proteome</keyword>
<feature type="domain" description="KA1" evidence="12">
    <location>
        <begin position="915"/>
        <end position="965"/>
    </location>
</feature>
<dbReference type="PANTHER" id="PTHR24346">
    <property type="entry name" value="MAP/MICROTUBULE AFFINITY-REGULATING KINASE"/>
    <property type="match status" value="1"/>
</dbReference>
<dbReference type="Proteomes" id="UP001234581">
    <property type="component" value="Unassembled WGS sequence"/>
</dbReference>
<keyword evidence="6 9" id="KW-0067">ATP-binding</keyword>
<dbReference type="EMBL" id="JARTCD010000072">
    <property type="protein sequence ID" value="KAJ8653796.1"/>
    <property type="molecule type" value="Genomic_DNA"/>
</dbReference>
<comment type="catalytic activity">
    <reaction evidence="7">
        <text>L-threonyl-[protein] + ATP = O-phospho-L-threonyl-[protein] + ADP + H(+)</text>
        <dbReference type="Rhea" id="RHEA:46608"/>
        <dbReference type="Rhea" id="RHEA-COMP:11060"/>
        <dbReference type="Rhea" id="RHEA-COMP:11605"/>
        <dbReference type="ChEBI" id="CHEBI:15378"/>
        <dbReference type="ChEBI" id="CHEBI:30013"/>
        <dbReference type="ChEBI" id="CHEBI:30616"/>
        <dbReference type="ChEBI" id="CHEBI:61977"/>
        <dbReference type="ChEBI" id="CHEBI:456216"/>
        <dbReference type="EC" id="2.7.11.1"/>
    </reaction>
</comment>
<feature type="region of interest" description="Disordered" evidence="10">
    <location>
        <begin position="1"/>
        <end position="30"/>
    </location>
</feature>
<sequence length="1044" mass="116012">MTMLVPSSNATAVESQPPPPPTTTASTAIHTPSLFATTDEMPSAGPPPSRSFSVMAPTELQRSVQRQYDTTTTTEDLPWWQHYYQMYHYHPPQGRKPTLFGPYLLLHTLGEGEFGKVKLGIHIDSSQEVAIKLIKKDNIDSSTRMSKVEREISVLRTVCHPYIVKLYDVIETEKYIGIILQCASGGELFEYILAHRYLKERDACRLFAQLISGVHYMHQKHIVHRDLKLENLLLDRDRNVIITDFGFANQFSSAKDDLMATSCGSPCYAAPELVVSEGMYVGSAVDIWSCGVILYAMLCGYLPFDDDPANPEGDNINLLYKYILNTQLAFPDYVSDGARDLLQKMLVPDPTKRCTMQTIMEHPWLQPHRDLFRKTIDVLEREAMETADLPMPVNKKSNGQQKHQQRNDQQSTAEKEHNVQHTRPLNDDHCTTDLSTPAAISAPSSDDAIVPCNLPMDVDSEHQVPDISEPSASNEQLECNVKGTMTATSDLAVPEISSIELPASMHTSASESTTMATDKHQKEDPIEEQQQQQPIVPTTTTTTTTPGGSILQAKFLSSIQRQGNAQQQQQQQQPLPSSSHYHHSAALSKSTPPQQPIPFSITSTSTRHRSPSTALPLHPPPQKSHYEPRRKALSLLVNSVADHLQVQPSTSDRHHHHHHHHHAGRKGMAFSRKQGNRERAQSVLSQGRYSGFRGVVGKGSENSNDALPRSSMHVMPSVSERAGVFNDKDKHKSAGKKLMEWFKKKPLSTKDRSFNHLAHGDLLTSDRPLSSLHSPLRAMPLGKSYAVDFNDAKLRTHHGAVDQEALTSGSPMDVLVEVKQVLLSMGIEVKKDGDYKLKCTRQRRKRPNSITAASSNNPHSCNESATSSLSNARSDKKRRMSTSAPFRKLLRRNGGDDSSSSSVFQQGETVYGDPVVDPGEEVRFSVELCKIKNLPGLYIVDIRRMRGNVWAYKFLYHTLLDTLNLSGKGGYIKSHNTTMKQQQPPQQQAVHPHPPPPAASSSTTSTSTSSSQHRSSSIRNNTNRNSCSSSGGSSSMLEDVKEEE</sequence>
<evidence type="ECO:0000256" key="7">
    <source>
        <dbReference type="ARBA" id="ARBA00047899"/>
    </source>
</evidence>
<feature type="compositionally biased region" description="Low complexity" evidence="10">
    <location>
        <begin position="981"/>
        <end position="991"/>
    </location>
</feature>
<feature type="compositionally biased region" description="Basic residues" evidence="10">
    <location>
        <begin position="838"/>
        <end position="847"/>
    </location>
</feature>
<evidence type="ECO:0000256" key="5">
    <source>
        <dbReference type="ARBA" id="ARBA00022777"/>
    </source>
</evidence>
<evidence type="ECO:0000256" key="3">
    <source>
        <dbReference type="ARBA" id="ARBA00022679"/>
    </source>
</evidence>
<organism evidence="13 14">
    <name type="scientific">Lichtheimia ornata</name>
    <dbReference type="NCBI Taxonomy" id="688661"/>
    <lineage>
        <taxon>Eukaryota</taxon>
        <taxon>Fungi</taxon>
        <taxon>Fungi incertae sedis</taxon>
        <taxon>Mucoromycota</taxon>
        <taxon>Mucoromycotina</taxon>
        <taxon>Mucoromycetes</taxon>
        <taxon>Mucorales</taxon>
        <taxon>Lichtheimiaceae</taxon>
        <taxon>Lichtheimia</taxon>
    </lineage>
</organism>
<dbReference type="EC" id="2.7.11.1" evidence="1"/>
<comment type="caution">
    <text evidence="13">The sequence shown here is derived from an EMBL/GenBank/DDBJ whole genome shotgun (WGS) entry which is preliminary data.</text>
</comment>
<dbReference type="FunFam" id="3.30.200.20:FF:000003">
    <property type="entry name" value="Non-specific serine/threonine protein kinase"/>
    <property type="match status" value="1"/>
</dbReference>
<feature type="compositionally biased region" description="Basic residues" evidence="10">
    <location>
        <begin position="653"/>
        <end position="665"/>
    </location>
</feature>
<evidence type="ECO:0000313" key="13">
    <source>
        <dbReference type="EMBL" id="KAJ8653796.1"/>
    </source>
</evidence>
<evidence type="ECO:0000256" key="10">
    <source>
        <dbReference type="SAM" id="MobiDB-lite"/>
    </source>
</evidence>
<dbReference type="GO" id="GO:0004674">
    <property type="term" value="F:protein serine/threonine kinase activity"/>
    <property type="evidence" value="ECO:0007669"/>
    <property type="project" value="UniProtKB-KW"/>
</dbReference>
<evidence type="ECO:0000256" key="8">
    <source>
        <dbReference type="ARBA" id="ARBA00048679"/>
    </source>
</evidence>
<evidence type="ECO:0000256" key="1">
    <source>
        <dbReference type="ARBA" id="ARBA00012513"/>
    </source>
</evidence>
<dbReference type="SUPFAM" id="SSF56112">
    <property type="entry name" value="Protein kinase-like (PK-like)"/>
    <property type="match status" value="1"/>
</dbReference>
<proteinExistence type="predicted"/>
<dbReference type="PROSITE" id="PS00108">
    <property type="entry name" value="PROTEIN_KINASE_ST"/>
    <property type="match status" value="1"/>
</dbReference>
<keyword evidence="3" id="KW-0808">Transferase</keyword>
<feature type="compositionally biased region" description="Polar residues" evidence="10">
    <location>
        <begin position="506"/>
        <end position="516"/>
    </location>
</feature>
<evidence type="ECO:0000256" key="6">
    <source>
        <dbReference type="ARBA" id="ARBA00022840"/>
    </source>
</evidence>
<feature type="region of interest" description="Disordered" evidence="10">
    <location>
        <begin position="506"/>
        <end position="628"/>
    </location>
</feature>
<protein>
    <recommendedName>
        <fullName evidence="1">non-specific serine/threonine protein kinase</fullName>
        <ecNumber evidence="1">2.7.11.1</ecNumber>
    </recommendedName>
</protein>
<keyword evidence="2" id="KW-0723">Serine/threonine-protein kinase</keyword>
<feature type="compositionally biased region" description="Polar residues" evidence="10">
    <location>
        <begin position="395"/>
        <end position="412"/>
    </location>
</feature>
<dbReference type="InterPro" id="IPR011009">
    <property type="entry name" value="Kinase-like_dom_sf"/>
</dbReference>
<evidence type="ECO:0000256" key="4">
    <source>
        <dbReference type="ARBA" id="ARBA00022741"/>
    </source>
</evidence>
<dbReference type="GO" id="GO:0005737">
    <property type="term" value="C:cytoplasm"/>
    <property type="evidence" value="ECO:0007669"/>
    <property type="project" value="TreeGrafter"/>
</dbReference>
<dbReference type="RefSeq" id="XP_058338710.1">
    <property type="nucleotide sequence ID" value="XM_058490574.1"/>
</dbReference>
<feature type="domain" description="Protein kinase" evidence="11">
    <location>
        <begin position="103"/>
        <end position="365"/>
    </location>
</feature>
<dbReference type="InterPro" id="IPR008271">
    <property type="entry name" value="Ser/Thr_kinase_AS"/>
</dbReference>
<dbReference type="Gene3D" id="3.30.310.80">
    <property type="entry name" value="Kinase associated domain 1, KA1"/>
    <property type="match status" value="1"/>
</dbReference>
<feature type="compositionally biased region" description="Basic and acidic residues" evidence="10">
    <location>
        <begin position="413"/>
        <end position="431"/>
    </location>
</feature>
<dbReference type="Pfam" id="PF00069">
    <property type="entry name" value="Pkinase"/>
    <property type="match status" value="1"/>
</dbReference>
<dbReference type="PROSITE" id="PS50011">
    <property type="entry name" value="PROTEIN_KINASE_DOM"/>
    <property type="match status" value="1"/>
</dbReference>
<dbReference type="FunFam" id="1.10.510.10:FF:000636">
    <property type="entry name" value="Non-specific serine/threonine protein kinase"/>
    <property type="match status" value="1"/>
</dbReference>
<keyword evidence="5" id="KW-0418">Kinase</keyword>
<dbReference type="SUPFAM" id="SSF103243">
    <property type="entry name" value="KA1-like"/>
    <property type="match status" value="1"/>
</dbReference>
<feature type="compositionally biased region" description="Low complexity" evidence="10">
    <location>
        <begin position="999"/>
        <end position="1035"/>
    </location>
</feature>
<dbReference type="InterPro" id="IPR017441">
    <property type="entry name" value="Protein_kinase_ATP_BS"/>
</dbReference>
<feature type="compositionally biased region" description="Low complexity" evidence="10">
    <location>
        <begin position="566"/>
        <end position="590"/>
    </location>
</feature>
<dbReference type="GO" id="GO:0035556">
    <property type="term" value="P:intracellular signal transduction"/>
    <property type="evidence" value="ECO:0007669"/>
    <property type="project" value="TreeGrafter"/>
</dbReference>
<dbReference type="PANTHER" id="PTHR24346:SF110">
    <property type="entry name" value="NON-SPECIFIC SERINE_THREONINE PROTEIN KINASE"/>
    <property type="match status" value="1"/>
</dbReference>
<feature type="region of interest" description="Disordered" evidence="10">
    <location>
        <begin position="385"/>
        <end position="448"/>
    </location>
</feature>
<feature type="region of interest" description="Disordered" evidence="10">
    <location>
        <begin position="973"/>
        <end position="1044"/>
    </location>
</feature>
<feature type="compositionally biased region" description="Low complexity" evidence="10">
    <location>
        <begin position="435"/>
        <end position="448"/>
    </location>
</feature>
<gene>
    <name evidence="13" type="ORF">O0I10_010595</name>
</gene>
<feature type="region of interest" description="Disordered" evidence="10">
    <location>
        <begin position="647"/>
        <end position="683"/>
    </location>
</feature>
<name>A0AAD7XUY7_9FUNG</name>
<dbReference type="PROSITE" id="PS00107">
    <property type="entry name" value="PROTEIN_KINASE_ATP"/>
    <property type="match status" value="1"/>
</dbReference>